<dbReference type="InterPro" id="IPR000873">
    <property type="entry name" value="AMP-dep_synth/lig_dom"/>
</dbReference>
<dbReference type="NCBIfam" id="TIGR01733">
    <property type="entry name" value="AA-adenyl-dom"/>
    <property type="match status" value="1"/>
</dbReference>
<evidence type="ECO:0000256" key="1">
    <source>
        <dbReference type="ARBA" id="ARBA00022450"/>
    </source>
</evidence>
<dbReference type="Gene3D" id="3.30.300.30">
    <property type="match status" value="1"/>
</dbReference>
<dbReference type="InterPro" id="IPR042099">
    <property type="entry name" value="ANL_N_sf"/>
</dbReference>
<keyword evidence="5" id="KW-1185">Reference proteome</keyword>
<dbReference type="SUPFAM" id="SSF53474">
    <property type="entry name" value="alpha/beta-Hydrolases"/>
    <property type="match status" value="1"/>
</dbReference>
<dbReference type="EMBL" id="CP133647">
    <property type="protein sequence ID" value="WNH02683.1"/>
    <property type="molecule type" value="Genomic_DNA"/>
</dbReference>
<dbReference type="SUPFAM" id="SSF52777">
    <property type="entry name" value="CoA-dependent acyltransferases"/>
    <property type="match status" value="2"/>
</dbReference>
<name>A0ABY9XJ93_9GAMM</name>
<dbReference type="InterPro" id="IPR001242">
    <property type="entry name" value="Condensation_dom"/>
</dbReference>
<dbReference type="InterPro" id="IPR045851">
    <property type="entry name" value="AMP-bd_C_sf"/>
</dbReference>
<evidence type="ECO:0000259" key="3">
    <source>
        <dbReference type="PROSITE" id="PS50075"/>
    </source>
</evidence>
<dbReference type="InterPro" id="IPR001031">
    <property type="entry name" value="Thioesterase"/>
</dbReference>
<accession>A0ABY9XJ93</accession>
<evidence type="ECO:0000313" key="4">
    <source>
        <dbReference type="EMBL" id="WNH02683.1"/>
    </source>
</evidence>
<dbReference type="SUPFAM" id="SSF56801">
    <property type="entry name" value="Acetyl-CoA synthetase-like"/>
    <property type="match status" value="1"/>
</dbReference>
<proteinExistence type="predicted"/>
<dbReference type="Pfam" id="PF00550">
    <property type="entry name" value="PP-binding"/>
    <property type="match status" value="1"/>
</dbReference>
<dbReference type="Pfam" id="PF00668">
    <property type="entry name" value="Condensation"/>
    <property type="match status" value="1"/>
</dbReference>
<dbReference type="InterPro" id="IPR009081">
    <property type="entry name" value="PP-bd_ACP"/>
</dbReference>
<dbReference type="Gene3D" id="3.30.559.30">
    <property type="entry name" value="Nonribosomal peptide synthetase, condensation domain"/>
    <property type="match status" value="1"/>
</dbReference>
<dbReference type="Pfam" id="PF00501">
    <property type="entry name" value="AMP-binding"/>
    <property type="match status" value="1"/>
</dbReference>
<gene>
    <name evidence="4" type="ORF">QL112_002815</name>
</gene>
<dbReference type="Proteomes" id="UP001300348">
    <property type="component" value="Chromosome"/>
</dbReference>
<dbReference type="Pfam" id="PF00975">
    <property type="entry name" value="Thioesterase"/>
    <property type="match status" value="1"/>
</dbReference>
<dbReference type="Gene3D" id="1.10.1200.10">
    <property type="entry name" value="ACP-like"/>
    <property type="match status" value="1"/>
</dbReference>
<dbReference type="Gene3D" id="3.40.50.12780">
    <property type="entry name" value="N-terminal domain of ligase-like"/>
    <property type="match status" value="1"/>
</dbReference>
<dbReference type="GeneID" id="88854454"/>
<dbReference type="RefSeq" id="WP_193836373.1">
    <property type="nucleotide sequence ID" value="NZ_CAWPOC010000256.1"/>
</dbReference>
<dbReference type="PANTHER" id="PTHR45527:SF1">
    <property type="entry name" value="FATTY ACID SYNTHASE"/>
    <property type="match status" value="1"/>
</dbReference>
<dbReference type="InterPro" id="IPR020806">
    <property type="entry name" value="PKS_PP-bd"/>
</dbReference>
<dbReference type="Gene3D" id="3.40.50.1820">
    <property type="entry name" value="alpha/beta hydrolase"/>
    <property type="match status" value="1"/>
</dbReference>
<dbReference type="PANTHER" id="PTHR45527">
    <property type="entry name" value="NONRIBOSOMAL PEPTIDE SYNTHETASE"/>
    <property type="match status" value="1"/>
</dbReference>
<dbReference type="Pfam" id="PF13193">
    <property type="entry name" value="AMP-binding_C"/>
    <property type="match status" value="1"/>
</dbReference>
<dbReference type="InterPro" id="IPR029058">
    <property type="entry name" value="AB_hydrolase_fold"/>
</dbReference>
<dbReference type="InterPro" id="IPR010071">
    <property type="entry name" value="AA_adenyl_dom"/>
</dbReference>
<keyword evidence="1" id="KW-0596">Phosphopantetheine</keyword>
<dbReference type="InterPro" id="IPR023213">
    <property type="entry name" value="CAT-like_dom_sf"/>
</dbReference>
<dbReference type="CDD" id="cd05930">
    <property type="entry name" value="A_NRPS"/>
    <property type="match status" value="1"/>
</dbReference>
<evidence type="ECO:0000256" key="2">
    <source>
        <dbReference type="ARBA" id="ARBA00022553"/>
    </source>
</evidence>
<dbReference type="Gene3D" id="3.30.559.10">
    <property type="entry name" value="Chloramphenicol acetyltransferase-like domain"/>
    <property type="match status" value="1"/>
</dbReference>
<dbReference type="InterPro" id="IPR025110">
    <property type="entry name" value="AMP-bd_C"/>
</dbReference>
<dbReference type="SMART" id="SM00823">
    <property type="entry name" value="PKS_PP"/>
    <property type="match status" value="1"/>
</dbReference>
<feature type="domain" description="Carrier" evidence="3">
    <location>
        <begin position="959"/>
        <end position="1034"/>
    </location>
</feature>
<sequence>MMTSALYPLSELQVGLWYQDKLSERSSSHNVPVRFDFSSSPDIERLQSVCDTLFRSNGCFHSRITEREDGVPCQYWVSPPPCTITVIQAEEVNGPAIEHLLRGEIARLFMLRNDPLYRLTLFRMADGRATLLIVIHHIIFDGQSAAMFTADFMRLWTRPDEPLSMVSSSTVSDYQSTLLSSSVTSRALDYWRTQLADAPSEITLPALPNAGNTTRKAETLSHRFPDELYARAEAYCRHHAVTPFMLHTLICSVLLMRYSQSMDIVVGVPVSLRKDDDKPFLAGLFVNVLPLRLRATTETTAEALLHQIRNRLIRTMMHSNISFHELVRELRPTRHETRNPFFQICINHARVGEQLCDTGVRAVPMGNEVAAFDLDFILAEHDDNFNLITEYRASRFEAETVKGFTRHYFQLLEEILSESVKRVSAYAMLTKEELGMMLETWNTSPHRYSDNLTVLTLFEEQVQRTPDGIALRFSEGELTYDRLNRRANQLAHFLTSNGIRAGQRVAVCLPRGPEFIVTIYGILKAGAAYVPVDPDYPAERKHYISEDAGASAMIVQGASESLSTVPLVIDPASPEIVCKLMKQPETRPESQPRPDDIIYCIYTSGSTGKPKGALNTHRSVANLVMWYIRDALEMKPAESVILASSLSFDLTQKNIFGPLACGGMVIIPDSSPADAIGFLRALSYFQPHYLCCAPSAYRAFSGSSRCRSLKKIVLGGEVIEPALANTVLRSGKTLINSYGPTECADIAIWSMYRPGEFEFQGPVPLGRPVPGCRIYILDDDFNPVPAGVDGEIFIGGAGVGPGYLERESLTSEKFLPDPFTLHGTMYRTGDRGRFRQNGVIEFAGRRDGQIKLRGFRIELGEIESAIQSTGLIEQVCVQARYSEAQGQRLVAWYVVREGQTVNRNDIVVRLKEIIPVHMIPDTWICLDAMPLSPNGKTDRLKLQQMDSVSATVSAAPIVAPVGETEHALHRIWQEVLGLSTLGVEDNFFLSGGHSLLAMVCLARINRELDLQLPGTAITRHQTIRELAAFIAHTRSEMPSCFSTWAPCKGPVIWCFPAAGLRSTSYRQLAQSLAQNAQLNVLDYPAPTSEESSSIEALVAFFVNSLEPHIQGNSLVLAGHSFGSTIALEVGRCMYQRGMRVKLIIIEGTIIPPERLSLDTSKQEDPLSLVSSLFDESSVEKYGGELKHLASEHDALYQQHLRIFRNYYSKGVFEGESLVLSGRDGEIYRQLGERLQAYYAAFCTRLTTVVTSGDHMSLIMADHAPELAVHLLEFVKVKIP</sequence>
<organism evidence="4 5">
    <name type="scientific">Xenorhabdus griffiniae</name>
    <dbReference type="NCBI Taxonomy" id="351672"/>
    <lineage>
        <taxon>Bacteria</taxon>
        <taxon>Pseudomonadati</taxon>
        <taxon>Pseudomonadota</taxon>
        <taxon>Gammaproteobacteria</taxon>
        <taxon>Enterobacterales</taxon>
        <taxon>Morganellaceae</taxon>
        <taxon>Xenorhabdus</taxon>
    </lineage>
</organism>
<dbReference type="PROSITE" id="PS50075">
    <property type="entry name" value="CARRIER"/>
    <property type="match status" value="1"/>
</dbReference>
<keyword evidence="2" id="KW-0597">Phosphoprotein</keyword>
<dbReference type="InterPro" id="IPR036736">
    <property type="entry name" value="ACP-like_sf"/>
</dbReference>
<protein>
    <submittedName>
        <fullName evidence="4">Non-ribosomal peptide synthetase</fullName>
    </submittedName>
</protein>
<reference evidence="4 5" key="1">
    <citation type="journal article" date="2023" name="Access Microbiol">
        <title>The genome of a steinernematid-associated Pseudomonas piscis bacterium encodes the biosynthesis of insect toxins.</title>
        <authorList>
            <person name="Awori R.M."/>
            <person name="Hendre P."/>
            <person name="Amugune N.O."/>
        </authorList>
    </citation>
    <scope>NUCLEOTIDE SEQUENCE [LARGE SCALE GENOMIC DNA]</scope>
    <source>
        <strain evidence="4 5">97</strain>
    </source>
</reference>
<evidence type="ECO:0000313" key="5">
    <source>
        <dbReference type="Proteomes" id="UP001300348"/>
    </source>
</evidence>